<dbReference type="RefSeq" id="WP_162421266.1">
    <property type="nucleotide sequence ID" value="NZ_WVIE01000001.1"/>
</dbReference>
<feature type="transmembrane region" description="Helical" evidence="1">
    <location>
        <begin position="317"/>
        <end position="335"/>
    </location>
</feature>
<feature type="transmembrane region" description="Helical" evidence="1">
    <location>
        <begin position="455"/>
        <end position="475"/>
    </location>
</feature>
<feature type="transmembrane region" description="Helical" evidence="1">
    <location>
        <begin position="140"/>
        <end position="159"/>
    </location>
</feature>
<gene>
    <name evidence="2" type="ORF">GS601_00920</name>
</gene>
<dbReference type="AlphaFoldDB" id="A0A8J8CHW3"/>
<feature type="transmembrane region" description="Helical" evidence="1">
    <location>
        <begin position="487"/>
        <end position="505"/>
    </location>
</feature>
<evidence type="ECO:0000256" key="1">
    <source>
        <dbReference type="SAM" id="Phobius"/>
    </source>
</evidence>
<comment type="caution">
    <text evidence="2">The sequence shown here is derived from an EMBL/GenBank/DDBJ whole genome shotgun (WGS) entry which is preliminary data.</text>
</comment>
<proteinExistence type="predicted"/>
<accession>A0A8J8CHW3</accession>
<evidence type="ECO:0000313" key="2">
    <source>
        <dbReference type="EMBL" id="NDJ15861.1"/>
    </source>
</evidence>
<dbReference type="NCBIfam" id="NF038300">
    <property type="entry name" value="EPS_HpsL"/>
    <property type="match status" value="1"/>
</dbReference>
<sequence length="549" mass="60171">MPKPKRLSKPASPTEPTLSLKEQLVQKRKEAQARKEAIGFISMTVMVAIALSLMLAIVGGVKGAIGGFVAIVAILLSFKFPWQALYAFLIYMPFGGTITYAVGGDNPLFQLAKDGLFIPALIGVVQYCKQQKLPLLVVKSLTTPFALLLGYCLLVLLFVNGAQQFAGLSNQASIATDAIAATVPNEKPIAMGILGLKVLVGYVPLIPCAYYLMRKKQDVYWLMRMTAIIVIVCCGLAFLQYMFLKTGRCEGTVGSGAALFKASLSARCLVGGSLLYSEEQGVIRLPGTFVAPWQWGWFLISSAFFSFAVTFFDRNFLWKIIGGVALLGTMIMAVLCGQRIALMLVPAMIVLQLITTGQVANLKRFIPIGIGVTLVLFVAMVSNPDVVQERWDSAVGRWNASPPDSFIVQQFENVSKGTSLLGKGLGRATNSARALGETELIETYYPKVMFEIGPIGALLFLGVATSLTGACFKAYQQVRDRNLRGYGASLWTFVLFISYNTYYYPLDVDPVAVYYWFFAGIVLRLPYLDQQEPIVIEDANSKKKKKKQK</sequence>
<evidence type="ECO:0008006" key="4">
    <source>
        <dbReference type="Google" id="ProtNLM"/>
    </source>
</evidence>
<dbReference type="InterPro" id="IPR049753">
    <property type="entry name" value="EPS_HpsL-like"/>
</dbReference>
<feature type="transmembrane region" description="Helical" evidence="1">
    <location>
        <begin position="365"/>
        <end position="382"/>
    </location>
</feature>
<feature type="transmembrane region" description="Helical" evidence="1">
    <location>
        <begin position="511"/>
        <end position="527"/>
    </location>
</feature>
<protein>
    <recommendedName>
        <fullName evidence="4">Bacterial cell division membrane protein</fullName>
    </recommendedName>
</protein>
<dbReference type="Proteomes" id="UP000646053">
    <property type="component" value="Unassembled WGS sequence"/>
</dbReference>
<reference evidence="2" key="1">
    <citation type="submission" date="2019-12" db="EMBL/GenBank/DDBJ databases">
        <title>High-Quality draft genome sequences of three cyanobacteria isolated from the limestone walls of the Old Cathedral of Coimbra.</title>
        <authorList>
            <person name="Tiago I."/>
            <person name="Soares F."/>
            <person name="Portugal A."/>
        </authorList>
    </citation>
    <scope>NUCLEOTIDE SEQUENCE</scope>
    <source>
        <strain evidence="2">A</strain>
    </source>
</reference>
<keyword evidence="3" id="KW-1185">Reference proteome</keyword>
<feature type="transmembrane region" description="Helical" evidence="1">
    <location>
        <begin position="37"/>
        <end position="57"/>
    </location>
</feature>
<feature type="transmembrane region" description="Helical" evidence="1">
    <location>
        <begin position="225"/>
        <end position="244"/>
    </location>
</feature>
<organism evidence="2 3">
    <name type="scientific">Myxacorys almedinensis A</name>
    <dbReference type="NCBI Taxonomy" id="2690445"/>
    <lineage>
        <taxon>Bacteria</taxon>
        <taxon>Bacillati</taxon>
        <taxon>Cyanobacteriota</taxon>
        <taxon>Cyanophyceae</taxon>
        <taxon>Leptolyngbyales</taxon>
        <taxon>Leptolyngbyaceae</taxon>
        <taxon>Myxacorys</taxon>
        <taxon>Myxacorys almedinensis</taxon>
    </lineage>
</organism>
<keyword evidence="1" id="KW-0472">Membrane</keyword>
<keyword evidence="1" id="KW-0812">Transmembrane</keyword>
<feature type="transmembrane region" description="Helical" evidence="1">
    <location>
        <begin position="295"/>
        <end position="312"/>
    </location>
</feature>
<keyword evidence="1" id="KW-1133">Transmembrane helix</keyword>
<name>A0A8J8CHW3_9CYAN</name>
<evidence type="ECO:0000313" key="3">
    <source>
        <dbReference type="Proteomes" id="UP000646053"/>
    </source>
</evidence>
<feature type="transmembrane region" description="Helical" evidence="1">
    <location>
        <begin position="341"/>
        <end position="360"/>
    </location>
</feature>
<dbReference type="EMBL" id="WVIE01000001">
    <property type="protein sequence ID" value="NDJ15861.1"/>
    <property type="molecule type" value="Genomic_DNA"/>
</dbReference>
<feature type="transmembrane region" description="Helical" evidence="1">
    <location>
        <begin position="189"/>
        <end position="213"/>
    </location>
</feature>